<dbReference type="OrthoDB" id="5234at2759"/>
<evidence type="ECO:0000313" key="1">
    <source>
        <dbReference type="EMBL" id="ABO97643.1"/>
    </source>
</evidence>
<dbReference type="Proteomes" id="UP000001568">
    <property type="component" value="Chromosome 8"/>
</dbReference>
<dbReference type="Pfam" id="PF11267">
    <property type="entry name" value="DUF3067"/>
    <property type="match status" value="1"/>
</dbReference>
<dbReference type="PANTHER" id="PTHR35126:SF1">
    <property type="entry name" value="DUF3067 DOMAIN-CONTAINING PROTEIN"/>
    <property type="match status" value="1"/>
</dbReference>
<dbReference type="GeneID" id="5003239"/>
<keyword evidence="2" id="KW-1185">Reference proteome</keyword>
<dbReference type="KEGG" id="olu:OSTLU_42548"/>
<dbReference type="Gramene" id="ABO97643">
    <property type="protein sequence ID" value="ABO97643"/>
    <property type="gene ID" value="OSTLU_42548"/>
</dbReference>
<dbReference type="eggNOG" id="ENOG502S9WY">
    <property type="taxonomic scope" value="Eukaryota"/>
</dbReference>
<dbReference type="RefSeq" id="XP_001419350.1">
    <property type="nucleotide sequence ID" value="XM_001419313.1"/>
</dbReference>
<sequence length="116" mass="13464">MSGEELRNMVLKRYGRLYDARICQRRDRFNKLQIYLQIMWKFLGQKSFPLSEEEYIEQTDAVAELLSEWNVGDVVRENLPKNPKTPKMDTTGANAVMIPLGLEDLENGVPGMRNDE</sequence>
<dbReference type="OMA" id="QVMWKYL"/>
<name>A4S1E4_OSTLU</name>
<organism evidence="1 2">
    <name type="scientific">Ostreococcus lucimarinus (strain CCE9901)</name>
    <dbReference type="NCBI Taxonomy" id="436017"/>
    <lineage>
        <taxon>Eukaryota</taxon>
        <taxon>Viridiplantae</taxon>
        <taxon>Chlorophyta</taxon>
        <taxon>Mamiellophyceae</taxon>
        <taxon>Mamiellales</taxon>
        <taxon>Bathycoccaceae</taxon>
        <taxon>Ostreococcus</taxon>
    </lineage>
</organism>
<reference evidence="1 2" key="1">
    <citation type="journal article" date="2007" name="Proc. Natl. Acad. Sci. U.S.A.">
        <title>The tiny eukaryote Ostreococcus provides genomic insights into the paradox of plankton speciation.</title>
        <authorList>
            <person name="Palenik B."/>
            <person name="Grimwood J."/>
            <person name="Aerts A."/>
            <person name="Rouze P."/>
            <person name="Salamov A."/>
            <person name="Putnam N."/>
            <person name="Dupont C."/>
            <person name="Jorgensen R."/>
            <person name="Derelle E."/>
            <person name="Rombauts S."/>
            <person name="Zhou K."/>
            <person name="Otillar R."/>
            <person name="Merchant S.S."/>
            <person name="Podell S."/>
            <person name="Gaasterland T."/>
            <person name="Napoli C."/>
            <person name="Gendler K."/>
            <person name="Manuell A."/>
            <person name="Tai V."/>
            <person name="Vallon O."/>
            <person name="Piganeau G."/>
            <person name="Jancek S."/>
            <person name="Heijde M."/>
            <person name="Jabbari K."/>
            <person name="Bowler C."/>
            <person name="Lohr M."/>
            <person name="Robbens S."/>
            <person name="Werner G."/>
            <person name="Dubchak I."/>
            <person name="Pazour G.J."/>
            <person name="Ren Q."/>
            <person name="Paulsen I."/>
            <person name="Delwiche C."/>
            <person name="Schmutz J."/>
            <person name="Rokhsar D."/>
            <person name="Van de Peer Y."/>
            <person name="Moreau H."/>
            <person name="Grigoriev I.V."/>
        </authorList>
    </citation>
    <scope>NUCLEOTIDE SEQUENCE [LARGE SCALE GENOMIC DNA]</scope>
    <source>
        <strain evidence="1 2">CCE9901</strain>
    </source>
</reference>
<dbReference type="HOGENOM" id="CLU_074695_2_0_1"/>
<protein>
    <submittedName>
        <fullName evidence="1">Uncharacterized protein</fullName>
    </submittedName>
</protein>
<dbReference type="AlphaFoldDB" id="A4S1E4"/>
<dbReference type="InterPro" id="IPR021420">
    <property type="entry name" value="DUF3067"/>
</dbReference>
<dbReference type="PANTHER" id="PTHR35126">
    <property type="entry name" value="SLR0598 PROTEIN"/>
    <property type="match status" value="1"/>
</dbReference>
<dbReference type="Gene3D" id="3.30.428.40">
    <property type="entry name" value="Protein of unknown function DUF3067"/>
    <property type="match status" value="1"/>
</dbReference>
<dbReference type="EMBL" id="CP000588">
    <property type="protein sequence ID" value="ABO97643.1"/>
    <property type="molecule type" value="Genomic_DNA"/>
</dbReference>
<dbReference type="STRING" id="436017.A4S1E4"/>
<evidence type="ECO:0000313" key="2">
    <source>
        <dbReference type="Proteomes" id="UP000001568"/>
    </source>
</evidence>
<proteinExistence type="predicted"/>
<accession>A4S1E4</accession>
<gene>
    <name evidence="1" type="ORF">OSTLU_42548</name>
</gene>